<dbReference type="PROSITE" id="PS50825">
    <property type="entry name" value="HYR"/>
    <property type="match status" value="3"/>
</dbReference>
<dbReference type="InterPro" id="IPR000421">
    <property type="entry name" value="FA58C"/>
</dbReference>
<dbReference type="Gene3D" id="2.10.25.10">
    <property type="entry name" value="Laminin"/>
    <property type="match status" value="15"/>
</dbReference>
<dbReference type="FunFam" id="2.10.50.10:FF:000018">
    <property type="entry name" value="Sushi, von Willebrand factor type A, EGF and pentraxin domain-containing 1"/>
    <property type="match status" value="1"/>
</dbReference>
<dbReference type="Pfam" id="PF00008">
    <property type="entry name" value="EGF"/>
    <property type="match status" value="4"/>
</dbReference>
<dbReference type="GO" id="GO:0000902">
    <property type="term" value="P:cell morphogenesis"/>
    <property type="evidence" value="ECO:0007669"/>
    <property type="project" value="UniProtKB-ARBA"/>
</dbReference>
<protein>
    <recommendedName>
        <fullName evidence="25">Sushi, von Willebrand factor type A, EGF and pentraxin domain-containing protein 1</fullName>
    </recommendedName>
</protein>
<feature type="domain" description="EGF-like" evidence="20">
    <location>
        <begin position="1186"/>
        <end position="1222"/>
    </location>
</feature>
<feature type="transmembrane region" description="Helical" evidence="18">
    <location>
        <begin position="2316"/>
        <end position="2341"/>
    </location>
</feature>
<feature type="domain" description="EGF-like" evidence="20">
    <location>
        <begin position="1340"/>
        <end position="1376"/>
    </location>
</feature>
<evidence type="ECO:0000259" key="19">
    <source>
        <dbReference type="PROSITE" id="PS50022"/>
    </source>
</evidence>
<dbReference type="InterPro" id="IPR013032">
    <property type="entry name" value="EGF-like_CS"/>
</dbReference>
<evidence type="ECO:0000256" key="1">
    <source>
        <dbReference type="ARBA" id="ARBA00004251"/>
    </source>
</evidence>
<dbReference type="Pfam" id="PF25024">
    <property type="entry name" value="EGF_TEN"/>
    <property type="match status" value="1"/>
</dbReference>
<keyword evidence="13 15" id="KW-1015">Disulfide bond</keyword>
<dbReference type="SMART" id="SM01411">
    <property type="entry name" value="Ephrin_rec_like"/>
    <property type="match status" value="7"/>
</dbReference>
<dbReference type="GO" id="GO:0005576">
    <property type="term" value="C:extracellular region"/>
    <property type="evidence" value="ECO:0007669"/>
    <property type="project" value="UniProtKB-SubCell"/>
</dbReference>
<keyword evidence="12 18" id="KW-0472">Membrane</keyword>
<accession>A0A7R9A6P5</accession>
<keyword evidence="8" id="KW-0732">Signal</keyword>
<comment type="similarity">
    <text evidence="3">Belongs to the neurexin family.</text>
</comment>
<feature type="disulfide bond" evidence="15">
    <location>
        <begin position="1404"/>
        <end position="1413"/>
    </location>
</feature>
<evidence type="ECO:0000256" key="8">
    <source>
        <dbReference type="ARBA" id="ARBA00022729"/>
    </source>
</evidence>
<keyword evidence="4" id="KW-1003">Cell membrane</keyword>
<dbReference type="FunFam" id="2.10.25.10:FF:000391">
    <property type="entry name" value="Weary, isoform C"/>
    <property type="match status" value="1"/>
</dbReference>
<feature type="domain" description="EGF-like" evidence="20">
    <location>
        <begin position="1378"/>
        <end position="1414"/>
    </location>
</feature>
<dbReference type="InterPro" id="IPR035976">
    <property type="entry name" value="Sushi/SCR/CCP_sf"/>
</dbReference>
<dbReference type="GO" id="GO:0005509">
    <property type="term" value="F:calcium ion binding"/>
    <property type="evidence" value="ECO:0007669"/>
    <property type="project" value="InterPro"/>
</dbReference>
<evidence type="ECO:0000256" key="16">
    <source>
        <dbReference type="PROSITE-ProRule" id="PRU00302"/>
    </source>
</evidence>
<dbReference type="InterPro" id="IPR009030">
    <property type="entry name" value="Growth_fac_rcpt_cys_sf"/>
</dbReference>
<keyword evidence="9" id="KW-0677">Repeat</keyword>
<dbReference type="FunFam" id="2.10.25.10:FF:000472">
    <property type="entry name" value="Uncharacterized protein, isoform A"/>
    <property type="match status" value="2"/>
</dbReference>
<keyword evidence="11 18" id="KW-1133">Transmembrane helix</keyword>
<feature type="domain" description="HYR" evidence="21">
    <location>
        <begin position="415"/>
        <end position="501"/>
    </location>
</feature>
<dbReference type="SUPFAM" id="SSF57184">
    <property type="entry name" value="Growth factor receptor domain"/>
    <property type="match status" value="4"/>
</dbReference>
<feature type="disulfide bond" evidence="15">
    <location>
        <begin position="1020"/>
        <end position="1029"/>
    </location>
</feature>
<dbReference type="PROSITE" id="PS00010">
    <property type="entry name" value="ASX_HYDROXYL"/>
    <property type="match status" value="9"/>
</dbReference>
<feature type="disulfide bond" evidence="15">
    <location>
        <begin position="1115"/>
        <end position="1125"/>
    </location>
</feature>
<dbReference type="InterPro" id="IPR000436">
    <property type="entry name" value="Sushi_SCR_CCP_dom"/>
</dbReference>
<keyword evidence="7 18" id="KW-0812">Transmembrane</keyword>
<feature type="domain" description="EGF-like" evidence="20">
    <location>
        <begin position="992"/>
        <end position="1030"/>
    </location>
</feature>
<dbReference type="GO" id="GO:0048513">
    <property type="term" value="P:animal organ development"/>
    <property type="evidence" value="ECO:0007669"/>
    <property type="project" value="UniProtKB-ARBA"/>
</dbReference>
<dbReference type="FunFam" id="2.10.50.10:FF:000032">
    <property type="entry name" value="Uncharacterized protein, isoform A"/>
    <property type="match status" value="1"/>
</dbReference>
<evidence type="ECO:0000313" key="24">
    <source>
        <dbReference type="Proteomes" id="UP000677054"/>
    </source>
</evidence>
<keyword evidence="16" id="KW-0768">Sushi</keyword>
<feature type="region of interest" description="Disordered" evidence="17">
    <location>
        <begin position="2444"/>
        <end position="2471"/>
    </location>
</feature>
<feature type="domain" description="EGF-like" evidence="20">
    <location>
        <begin position="1224"/>
        <end position="1262"/>
    </location>
</feature>
<feature type="disulfide bond" evidence="15">
    <location>
        <begin position="1136"/>
        <end position="1145"/>
    </location>
</feature>
<dbReference type="SUPFAM" id="SSF49785">
    <property type="entry name" value="Galactose-binding domain-like"/>
    <property type="match status" value="1"/>
</dbReference>
<evidence type="ECO:0000259" key="20">
    <source>
        <dbReference type="PROSITE" id="PS50026"/>
    </source>
</evidence>
<feature type="disulfide bond" evidence="15">
    <location>
        <begin position="1061"/>
        <end position="1070"/>
    </location>
</feature>
<feature type="disulfide bond" evidence="15">
    <location>
        <begin position="2279"/>
        <end position="2289"/>
    </location>
</feature>
<feature type="disulfide bond" evidence="15">
    <location>
        <begin position="1099"/>
        <end position="1108"/>
    </location>
</feature>
<organism evidence="23">
    <name type="scientific">Darwinula stevensoni</name>
    <dbReference type="NCBI Taxonomy" id="69355"/>
    <lineage>
        <taxon>Eukaryota</taxon>
        <taxon>Metazoa</taxon>
        <taxon>Ecdysozoa</taxon>
        <taxon>Arthropoda</taxon>
        <taxon>Crustacea</taxon>
        <taxon>Oligostraca</taxon>
        <taxon>Ostracoda</taxon>
        <taxon>Podocopa</taxon>
        <taxon>Podocopida</taxon>
        <taxon>Darwinulocopina</taxon>
        <taxon>Darwinuloidea</taxon>
        <taxon>Darwinulidae</taxon>
        <taxon>Darwinula</taxon>
    </lineage>
</organism>
<dbReference type="InterPro" id="IPR011641">
    <property type="entry name" value="Tyr-kin_ephrin_A/B_rcpt-like"/>
</dbReference>
<feature type="domain" description="EGF-like" evidence="20">
    <location>
        <begin position="2233"/>
        <end position="2271"/>
    </location>
</feature>
<sequence length="2471" mass="269793">MENVTIACNEIGKPRRKTASADFRQCVYDPRPGFTLDYWLAGAAPSCPRINCGEPPEIPGSTYGFYVDTRYRSSFFFGCEEMTTLAGKSKFNDNVVRCQEDGTWDFGDLRCEGPVCDDPGHPPDGLQVSASYEQGSPVSFTCDRSGYIPISPLPIKCVREPECRVIVPIGLTSGKIPDSAINATSMRSNYEAAKVRLNSATGWCGQQEAFTYVSVDLGAVHRIKAILVKGVITNDVVGRPTEIRFFYKKQDSENYVVYFPNFNLTARDPGNYGELAMITLPVSVEARFIILGIVSYDKNPCLKFELMGCEDEPKANRVLGWDNGFPACVDNEPPLFLYCPTEPIVVRRGPNGLERVNFTEPVATDNAGRIARTEIRPKGFRPPVYVFQDTMVEYLAYDFDGNVAICQINITVPDETPPSISCPQSYVIELVERQESYLVDFRDVVSRVNATDNGSNATEIEITFIPETATIPVGAFENVTVLATDAAGNQATCHFQVSVQATPCVEWDLEAPANGALNCLPNEEGDGLNCLASCTTGYRFTDGEAIKTYSCRRRQPWSPTRVIPDCVPEGQDPTGSCLQRRLARQEGLDAVSFCIADTALASYDVVASVTYRSNGFLGPACLQQYVGLLEAFYENLAERLSERCSAINVNMDVRFLRATPQIISENVLQIDYTLRIAPAVRQPLLYDLCGSTLGLIFDLSVPSTSEVISPLLNVSAIGNQCPPLRAMSSTISRGFTCGAGEVLTKVNEGVPRCLHCPAGTFAADSQCQQCPRGHYQDLTRQDQCKRCPMGTFTREAGSKSLLECVPVCGYGSYSPTGLVPCLECPLNSYTGEPPSDGFKECQLCPTNTFTYKPAASGSGFCRAKCRPGTYSDTGLEPCASCPANFYQPFEGQLSCFECASNERTTRPGSESRSSCKEIECPANKCRHGGLCIAEGHEPRCYCPAGFIGDICEEDLNECLSEPCYNGATCVDLPQGYSCTCPAGYTGLQCQDEESDCLDDPCPDRAMCKDLPGIGNFECLCRSGYTGPSCNVTLDPCTIGGNPCTNGAQCVPLQQGRFKCVCPHGWEGRLCDKNIDDCAENPCLLGANCTDLVNDFKCDCPSGFTGKRCDLKVNLCQGRPCVHGKCVDRLFDYQCVCDEGWTGRNCESDVNECEKNPCENNSECVDETNGFRCTCESGYTGARCQHVVDHCSSEPCQNGGTCINGLDGATCQCRPGFVGLQCEAATDECQSNPCNPVGTKECLDQDFAFECSCRPGYVGEFCETNANECASNPCLNGGTCKDETDRFVCKCAPGWAGERCEKDIGGCTGKPCLNNAECLDLFEDYFCVCPSGTDGKRCEVTPERCIGSPCMNGGSCRDFGSGLNCSCPRDYTGIGCQYEFDACREGVCQNGATCVDKGPTYQCVCAPGYTGTNCEKDIPDCNPGSCPFSATCIDLENAFYCKCHFNLTGEDCNKALNIDYDLYLNDESRSSSASLAVPFQMGPTSSLTIALWVQFSYKDELGTFFTLYSVGSPYIPVRRKILVQAHSSGVHIALFPDHQDLYITYRSQIPVNDGQWHHIALIWDGQTGTVTLTTDAVVVASIEGYGAGKVLDTHGWVTLGSPLSDNQPSLAESGFHGKISRVNVWQRPLDIRTEIPKQVKSCRNAQVLFDGLILRWSDYDRLEGNVERISPATCGNKVCPAGYSGPKCQSLDRDKVPPRIDYCPGDMWVITKNGSAVVNWDPPIFTDDMGVKRVVEMHDYVPGRAFSWGTYQVAYVAYDEAGNAAECTFKIYVLSEFCEPLENPVDGTQSCSDWGPGGRFKVCQIACNPGMKFSQEVPKFYTCGAEGFWRPTPDPTERLVYPACARFYKHVCHSLPSAASAAQRVFKINMQFPSSVICNEGGQQVLREKIRTALFKLNRDWRICSNTVESNGVCRGLDVNVKCSQKEAPRAKRQTEDIVYEVDVSFPAVNDPTRNTNNNIQSSIRALIEQIILEENEFDVSDVLPSVVPDPSSLKLTSDYACPIGKVVVPPDCVDCAAGSFFDATTATCRLCPVGTFQNELGQIRCKPCPTISGKQGVTANVGSRSSNMCKERCVAGQYYDVETSLCRPCGYGMYQPEEGKFFCIPCGLGLTTRTDQATSDLECREECDSGFQLGLNGGCDPCPRGSFRGKGVDLACKKCPEGRTTLGSGAVTIEDCSLPICQPGTYLNATQGNKCVGCPKGTYQPEEQQPKCLECPPNKSTPGTGSKSVDDCTNPCEVGGKETLCHHHAQCFFQKETNEFSCICKKGFEGNGTYCKDKCESYCENDGTCEKDDAGNPLCKCLGSFTGRTCADKSEFAYIVGGIAGAVILVIFVVLIIWMICVRTSRRKEPKNKGLMAPPAANLDPAGSGAVNFYYGSPAPYAESIAPSHHSTYAHYYDDEEDAWEMPNFYNETYLKESLHNKVNSLARSNASIYGTRQDDLYDRLRRHAYQGKKDKSGNETTSDSDQDQAQ</sequence>
<keyword evidence="5" id="KW-0964">Secreted</keyword>
<dbReference type="CDD" id="cd00054">
    <property type="entry name" value="EGF_CA"/>
    <property type="match status" value="10"/>
</dbReference>
<feature type="domain" description="EGF-like" evidence="20">
    <location>
        <begin position="954"/>
        <end position="990"/>
    </location>
</feature>
<feature type="domain" description="EGF-like" evidence="20">
    <location>
        <begin position="2276"/>
        <end position="2311"/>
    </location>
</feature>
<evidence type="ECO:0000256" key="7">
    <source>
        <dbReference type="ARBA" id="ARBA00022692"/>
    </source>
</evidence>
<dbReference type="EMBL" id="LR900297">
    <property type="protein sequence ID" value="CAD7245106.1"/>
    <property type="molecule type" value="Genomic_DNA"/>
</dbReference>
<dbReference type="Gene3D" id="2.10.50.10">
    <property type="entry name" value="Tumor Necrosis Factor Receptor, subunit A, domain 2"/>
    <property type="match status" value="5"/>
</dbReference>
<reference evidence="23" key="1">
    <citation type="submission" date="2020-11" db="EMBL/GenBank/DDBJ databases">
        <authorList>
            <person name="Tran Van P."/>
        </authorList>
    </citation>
    <scope>NUCLEOTIDE SEQUENCE</scope>
</reference>
<feature type="disulfide bond" evidence="15">
    <location>
        <begin position="1252"/>
        <end position="1261"/>
    </location>
</feature>
<feature type="disulfide bond" evidence="15">
    <location>
        <begin position="2301"/>
        <end position="2310"/>
    </location>
</feature>
<evidence type="ECO:0000256" key="11">
    <source>
        <dbReference type="ARBA" id="ARBA00022989"/>
    </source>
</evidence>
<dbReference type="SMART" id="SM00032">
    <property type="entry name" value="CCP"/>
    <property type="match status" value="4"/>
</dbReference>
<evidence type="ECO:0000256" key="13">
    <source>
        <dbReference type="ARBA" id="ARBA00023157"/>
    </source>
</evidence>
<feature type="disulfide bond" evidence="15">
    <location>
        <begin position="2245"/>
        <end position="2262"/>
    </location>
</feature>
<proteinExistence type="inferred from homology"/>
<feature type="domain" description="EGF-like" evidence="20">
    <location>
        <begin position="1416"/>
        <end position="1452"/>
    </location>
</feature>
<evidence type="ECO:0000256" key="9">
    <source>
        <dbReference type="ARBA" id="ARBA00022737"/>
    </source>
</evidence>
<dbReference type="OrthoDB" id="430340at2759"/>
<keyword evidence="14" id="KW-0325">Glycoprotein</keyword>
<dbReference type="Gene3D" id="2.60.120.260">
    <property type="entry name" value="Galactose-binding domain-like"/>
    <property type="match status" value="1"/>
</dbReference>
<name>A0A7R9A6P5_9CRUS</name>
<evidence type="ECO:0000256" key="15">
    <source>
        <dbReference type="PROSITE-ProRule" id="PRU00076"/>
    </source>
</evidence>
<dbReference type="Pfam" id="PF12661">
    <property type="entry name" value="hEGF"/>
    <property type="match status" value="1"/>
</dbReference>
<dbReference type="InterPro" id="IPR001791">
    <property type="entry name" value="Laminin_G"/>
</dbReference>
<dbReference type="InterPro" id="IPR003410">
    <property type="entry name" value="HYR_dom"/>
</dbReference>
<feature type="domain" description="EGF-like" evidence="20">
    <location>
        <begin position="1148"/>
        <end position="1184"/>
    </location>
</feature>
<feature type="domain" description="EGF-like" evidence="20">
    <location>
        <begin position="1111"/>
        <end position="1146"/>
    </location>
</feature>
<evidence type="ECO:0000259" key="22">
    <source>
        <dbReference type="PROSITE" id="PS50923"/>
    </source>
</evidence>
<feature type="disulfide bond" evidence="15">
    <location>
        <begin position="1366"/>
        <end position="1375"/>
    </location>
</feature>
<dbReference type="EMBL" id="CAJPEV010000780">
    <property type="protein sequence ID" value="CAG0888482.1"/>
    <property type="molecule type" value="Genomic_DNA"/>
</dbReference>
<dbReference type="PRINTS" id="PR00010">
    <property type="entry name" value="EGFBLOOD"/>
</dbReference>
<dbReference type="CDD" id="cd00110">
    <property type="entry name" value="LamG"/>
    <property type="match status" value="1"/>
</dbReference>
<gene>
    <name evidence="23" type="ORF">DSTB1V02_LOCUS4982</name>
</gene>
<dbReference type="Pfam" id="PF02494">
    <property type="entry name" value="HYR"/>
    <property type="match status" value="3"/>
</dbReference>
<dbReference type="InterPro" id="IPR013320">
    <property type="entry name" value="ConA-like_dom_sf"/>
</dbReference>
<dbReference type="PROSITE" id="PS01285">
    <property type="entry name" value="FA58C_1"/>
    <property type="match status" value="1"/>
</dbReference>
<dbReference type="SUPFAM" id="SSF49899">
    <property type="entry name" value="Concanavalin A-like lectins/glucanases"/>
    <property type="match status" value="1"/>
</dbReference>
<dbReference type="FunFam" id="2.10.25.10:FF:000279">
    <property type="entry name" value="Neurogenic locus notch 1"/>
    <property type="match status" value="1"/>
</dbReference>
<feature type="domain" description="HYR" evidence="21">
    <location>
        <begin position="329"/>
        <end position="414"/>
    </location>
</feature>
<dbReference type="FunFam" id="2.10.25.10:FF:000053">
    <property type="entry name" value="Slit guidance ligand 2"/>
    <property type="match status" value="1"/>
</dbReference>
<dbReference type="Pfam" id="PF07699">
    <property type="entry name" value="Ephrin_rec_like"/>
    <property type="match status" value="7"/>
</dbReference>
<feature type="disulfide bond" evidence="15">
    <location>
        <begin position="1212"/>
        <end position="1221"/>
    </location>
</feature>
<dbReference type="GO" id="GO:0007219">
    <property type="term" value="P:Notch signaling pathway"/>
    <property type="evidence" value="ECO:0007669"/>
    <property type="project" value="TreeGrafter"/>
</dbReference>
<dbReference type="InterPro" id="IPR018097">
    <property type="entry name" value="EGF_Ca-bd_CS"/>
</dbReference>
<dbReference type="InterPro" id="IPR000152">
    <property type="entry name" value="EGF-type_Asp/Asn_hydroxyl_site"/>
</dbReference>
<feature type="domain" description="HYR" evidence="21">
    <location>
        <begin position="1692"/>
        <end position="1774"/>
    </location>
</feature>
<feature type="disulfide bond" evidence="15">
    <location>
        <begin position="1233"/>
        <end position="1250"/>
    </location>
</feature>
<dbReference type="SUPFAM" id="SSF57535">
    <property type="entry name" value="Complement control module/SCR domain"/>
    <property type="match status" value="1"/>
</dbReference>
<comment type="caution">
    <text evidence="15">Lacks conserved residue(s) required for the propagation of feature annotation.</text>
</comment>
<evidence type="ECO:0000256" key="18">
    <source>
        <dbReference type="SAM" id="Phobius"/>
    </source>
</evidence>
<dbReference type="SMART" id="SM00179">
    <property type="entry name" value="EGF_CA"/>
    <property type="match status" value="15"/>
</dbReference>
<dbReference type="Pfam" id="PF13385">
    <property type="entry name" value="Laminin_G_3"/>
    <property type="match status" value="1"/>
</dbReference>
<dbReference type="PROSITE" id="PS01186">
    <property type="entry name" value="EGF_2"/>
    <property type="match status" value="11"/>
</dbReference>
<dbReference type="InterPro" id="IPR001881">
    <property type="entry name" value="EGF-like_Ca-bd_dom"/>
</dbReference>
<evidence type="ECO:0000256" key="4">
    <source>
        <dbReference type="ARBA" id="ARBA00022475"/>
    </source>
</evidence>
<dbReference type="PROSITE" id="PS50026">
    <property type="entry name" value="EGF_3"/>
    <property type="match status" value="16"/>
</dbReference>
<dbReference type="SMART" id="SM00181">
    <property type="entry name" value="EGF"/>
    <property type="match status" value="17"/>
</dbReference>
<feature type="domain" description="EGF-like" evidence="20">
    <location>
        <begin position="1264"/>
        <end position="1300"/>
    </location>
</feature>
<evidence type="ECO:0000256" key="5">
    <source>
        <dbReference type="ARBA" id="ARBA00022525"/>
    </source>
</evidence>
<dbReference type="GO" id="GO:0042063">
    <property type="term" value="P:gliogenesis"/>
    <property type="evidence" value="ECO:0007669"/>
    <property type="project" value="UniProtKB-ARBA"/>
</dbReference>
<evidence type="ECO:0000256" key="3">
    <source>
        <dbReference type="ARBA" id="ARBA00010241"/>
    </source>
</evidence>
<keyword evidence="10" id="KW-0106">Calcium</keyword>
<dbReference type="GO" id="GO:0005112">
    <property type="term" value="F:Notch binding"/>
    <property type="evidence" value="ECO:0007669"/>
    <property type="project" value="TreeGrafter"/>
</dbReference>
<feature type="disulfide bond" evidence="15">
    <location>
        <begin position="1001"/>
        <end position="1018"/>
    </location>
</feature>
<dbReference type="PROSITE" id="PS00022">
    <property type="entry name" value="EGF_1"/>
    <property type="match status" value="15"/>
</dbReference>
<dbReference type="InterPro" id="IPR008979">
    <property type="entry name" value="Galactose-bd-like_sf"/>
</dbReference>
<keyword evidence="6 15" id="KW-0245">EGF-like domain</keyword>
<dbReference type="FunFam" id="2.10.25.10:FF:000109">
    <property type="entry name" value="Notch homolog 4, [Drosophila]"/>
    <property type="match status" value="1"/>
</dbReference>
<dbReference type="PROSITE" id="PS50923">
    <property type="entry name" value="SUSHI"/>
    <property type="match status" value="1"/>
</dbReference>
<feature type="disulfide bond" evidence="15">
    <location>
        <begin position="1290"/>
        <end position="1299"/>
    </location>
</feature>
<evidence type="ECO:0000259" key="21">
    <source>
        <dbReference type="PROSITE" id="PS50825"/>
    </source>
</evidence>
<feature type="domain" description="EGF-like" evidence="20">
    <location>
        <begin position="1032"/>
        <end position="1071"/>
    </location>
</feature>
<dbReference type="InterPro" id="IPR000742">
    <property type="entry name" value="EGF"/>
</dbReference>
<feature type="domain" description="F5/8 type C" evidence="19">
    <location>
        <begin position="163"/>
        <end position="309"/>
    </location>
</feature>
<dbReference type="GO" id="GO:0048666">
    <property type="term" value="P:neuron development"/>
    <property type="evidence" value="ECO:0007669"/>
    <property type="project" value="UniProtKB-ARBA"/>
</dbReference>
<feature type="disulfide bond" evidence="15">
    <location>
        <begin position="980"/>
        <end position="989"/>
    </location>
</feature>
<evidence type="ECO:0000256" key="10">
    <source>
        <dbReference type="ARBA" id="ARBA00022837"/>
    </source>
</evidence>
<evidence type="ECO:0000256" key="2">
    <source>
        <dbReference type="ARBA" id="ARBA00004613"/>
    </source>
</evidence>
<feature type="disulfide bond" evidence="15">
    <location>
        <begin position="942"/>
        <end position="951"/>
    </location>
</feature>
<feature type="domain" description="EGF-like" evidence="20">
    <location>
        <begin position="1302"/>
        <end position="1338"/>
    </location>
</feature>
<dbReference type="Proteomes" id="UP000677054">
    <property type="component" value="Unassembled WGS sequence"/>
</dbReference>
<evidence type="ECO:0000313" key="23">
    <source>
        <dbReference type="EMBL" id="CAD7245106.1"/>
    </source>
</evidence>
<dbReference type="PANTHER" id="PTHR12916">
    <property type="entry name" value="CYTOCHROME C OXIDASE POLYPEPTIDE VIC-2"/>
    <property type="match status" value="1"/>
</dbReference>
<evidence type="ECO:0000256" key="14">
    <source>
        <dbReference type="ARBA" id="ARBA00023180"/>
    </source>
</evidence>
<evidence type="ECO:0000256" key="12">
    <source>
        <dbReference type="ARBA" id="ARBA00023136"/>
    </source>
</evidence>
<evidence type="ECO:0000256" key="6">
    <source>
        <dbReference type="ARBA" id="ARBA00022536"/>
    </source>
</evidence>
<dbReference type="GO" id="GO:0005886">
    <property type="term" value="C:plasma membrane"/>
    <property type="evidence" value="ECO:0007669"/>
    <property type="project" value="UniProtKB-SubCell"/>
</dbReference>
<keyword evidence="24" id="KW-1185">Reference proteome</keyword>
<dbReference type="Pfam" id="PF00754">
    <property type="entry name" value="F5_F8_type_C"/>
    <property type="match status" value="1"/>
</dbReference>
<feature type="domain" description="Sushi" evidence="22">
    <location>
        <begin position="50"/>
        <end position="113"/>
    </location>
</feature>
<feature type="domain" description="EGF-like" evidence="20">
    <location>
        <begin position="1073"/>
        <end position="1109"/>
    </location>
</feature>
<dbReference type="FunFam" id="2.10.25.10:FF:000230">
    <property type="entry name" value="Delta-like protein"/>
    <property type="match status" value="1"/>
</dbReference>
<feature type="disulfide bond" evidence="15">
    <location>
        <begin position="1328"/>
        <end position="1337"/>
    </location>
</feature>
<dbReference type="SMART" id="SM00231">
    <property type="entry name" value="FA58C"/>
    <property type="match status" value="1"/>
</dbReference>
<feature type="domain" description="EGF-like" evidence="20">
    <location>
        <begin position="916"/>
        <end position="952"/>
    </location>
</feature>
<dbReference type="SUPFAM" id="SSF57196">
    <property type="entry name" value="EGF/Laminin"/>
    <property type="match status" value="7"/>
</dbReference>
<dbReference type="PANTHER" id="PTHR12916:SF4">
    <property type="entry name" value="UNINFLATABLE, ISOFORM C"/>
    <property type="match status" value="1"/>
</dbReference>
<evidence type="ECO:0000256" key="17">
    <source>
        <dbReference type="SAM" id="MobiDB-lite"/>
    </source>
</evidence>
<comment type="subcellular location">
    <subcellularLocation>
        <location evidence="1">Cell membrane</location>
        <topology evidence="1">Single-pass type I membrane protein</topology>
    </subcellularLocation>
    <subcellularLocation>
        <location evidence="2">Secreted</location>
    </subcellularLocation>
</comment>
<dbReference type="PROSITE" id="PS50022">
    <property type="entry name" value="FA58C_3"/>
    <property type="match status" value="1"/>
</dbReference>
<feature type="disulfide bond" evidence="15">
    <location>
        <begin position="1442"/>
        <end position="1451"/>
    </location>
</feature>
<dbReference type="FunFam" id="2.10.25.10:FF:000117">
    <property type="entry name" value="Delta-like protein"/>
    <property type="match status" value="1"/>
</dbReference>
<evidence type="ECO:0008006" key="25">
    <source>
        <dbReference type="Google" id="ProtNLM"/>
    </source>
</evidence>
<feature type="disulfide bond" evidence="15">
    <location>
        <begin position="1174"/>
        <end position="1183"/>
    </location>
</feature>
<dbReference type="Gene3D" id="2.60.120.200">
    <property type="match status" value="1"/>
</dbReference>
<dbReference type="PROSITE" id="PS01187">
    <property type="entry name" value="EGF_CA"/>
    <property type="match status" value="4"/>
</dbReference>